<comment type="caution">
    <text evidence="1">The sequence shown here is derived from an EMBL/GenBank/DDBJ whole genome shotgun (WGS) entry which is preliminary data.</text>
</comment>
<evidence type="ECO:0000313" key="2">
    <source>
        <dbReference type="Proteomes" id="UP000031668"/>
    </source>
</evidence>
<gene>
    <name evidence="1" type="ORF">RF11_05149</name>
</gene>
<sequence>MKNIKPKTARKIIKNLNTSVSDNKVDKKSESPISILPNERKISLMNDSVLKMPTESNRTVTIGNFPRIQVDYPVIKSENSKTKFYTNTSFQKKLVEVFDFVLRNGYDYYYTFTKKEFSQQQEILLEHIYRSQPLETAINTVHLHEEFSDLTTDQKEYWMALRYVASVLPHRSFPA</sequence>
<keyword evidence="2" id="KW-1185">Reference proteome</keyword>
<proteinExistence type="predicted"/>
<reference evidence="1 2" key="1">
    <citation type="journal article" date="2014" name="Genome Biol. Evol.">
        <title>The genome of the myxosporean Thelohanellus kitauei shows adaptations to nutrient acquisition within its fish host.</title>
        <authorList>
            <person name="Yang Y."/>
            <person name="Xiong J."/>
            <person name="Zhou Z."/>
            <person name="Huo F."/>
            <person name="Miao W."/>
            <person name="Ran C."/>
            <person name="Liu Y."/>
            <person name="Zhang J."/>
            <person name="Feng J."/>
            <person name="Wang M."/>
            <person name="Wang M."/>
            <person name="Wang L."/>
            <person name="Yao B."/>
        </authorList>
    </citation>
    <scope>NUCLEOTIDE SEQUENCE [LARGE SCALE GENOMIC DNA]</scope>
    <source>
        <strain evidence="1">Wuqing</strain>
    </source>
</reference>
<evidence type="ECO:0000313" key="1">
    <source>
        <dbReference type="EMBL" id="KII67383.1"/>
    </source>
</evidence>
<organism evidence="1 2">
    <name type="scientific">Thelohanellus kitauei</name>
    <name type="common">Myxosporean</name>
    <dbReference type="NCBI Taxonomy" id="669202"/>
    <lineage>
        <taxon>Eukaryota</taxon>
        <taxon>Metazoa</taxon>
        <taxon>Cnidaria</taxon>
        <taxon>Myxozoa</taxon>
        <taxon>Myxosporea</taxon>
        <taxon>Bivalvulida</taxon>
        <taxon>Platysporina</taxon>
        <taxon>Myxobolidae</taxon>
        <taxon>Thelohanellus</taxon>
    </lineage>
</organism>
<accession>A0A0C2JDU4</accession>
<protein>
    <submittedName>
        <fullName evidence="1">Uncharacterized protein</fullName>
    </submittedName>
</protein>
<dbReference type="AlphaFoldDB" id="A0A0C2JDU4"/>
<name>A0A0C2JDU4_THEKT</name>
<dbReference type="EMBL" id="JWZT01003211">
    <property type="protein sequence ID" value="KII67383.1"/>
    <property type="molecule type" value="Genomic_DNA"/>
</dbReference>
<dbReference type="Proteomes" id="UP000031668">
    <property type="component" value="Unassembled WGS sequence"/>
</dbReference>